<dbReference type="Gene3D" id="3.40.50.980">
    <property type="match status" value="1"/>
</dbReference>
<proteinExistence type="predicted"/>
<evidence type="ECO:0000313" key="2">
    <source>
        <dbReference type="EMBL" id="SCU75793.1"/>
    </source>
</evidence>
<dbReference type="EMBL" id="FMSH01000173">
    <property type="protein sequence ID" value="SCU75793.1"/>
    <property type="molecule type" value="Genomic_DNA"/>
</dbReference>
<sequence>MDFDTILIPPRRAASIAEGLWHDRTINDDFDTCLAEHADKVALTALQVESGAIQRFTYRELGTMVDRIAVGLARLGVGRNDVVSLQLPNWWQFTATYLAAHASARCSTR</sequence>
<dbReference type="SUPFAM" id="SSF56801">
    <property type="entry name" value="Acetyl-CoA synthetase-like"/>
    <property type="match status" value="1"/>
</dbReference>
<gene>
    <name evidence="2" type="ORF">CNECB9_2540026</name>
</gene>
<dbReference type="InterPro" id="IPR000873">
    <property type="entry name" value="AMP-dep_synth/lig_dom"/>
</dbReference>
<dbReference type="AlphaFoldDB" id="A0A1K0JKS5"/>
<evidence type="ECO:0000259" key="1">
    <source>
        <dbReference type="Pfam" id="PF00501"/>
    </source>
</evidence>
<organism evidence="2">
    <name type="scientific">Cupriavidus necator</name>
    <name type="common">Alcaligenes eutrophus</name>
    <name type="synonym">Ralstonia eutropha</name>
    <dbReference type="NCBI Taxonomy" id="106590"/>
    <lineage>
        <taxon>Bacteria</taxon>
        <taxon>Pseudomonadati</taxon>
        <taxon>Pseudomonadota</taxon>
        <taxon>Betaproteobacteria</taxon>
        <taxon>Burkholderiales</taxon>
        <taxon>Burkholderiaceae</taxon>
        <taxon>Cupriavidus</taxon>
    </lineage>
</organism>
<dbReference type="Pfam" id="PF00501">
    <property type="entry name" value="AMP-binding"/>
    <property type="match status" value="1"/>
</dbReference>
<accession>A0A1K0JKS5</accession>
<protein>
    <recommendedName>
        <fullName evidence="1">AMP-dependent synthetase/ligase domain-containing protein</fullName>
    </recommendedName>
</protein>
<reference evidence="2" key="1">
    <citation type="submission" date="2016-09" db="EMBL/GenBank/DDBJ databases">
        <authorList>
            <person name="Capua I."/>
            <person name="De Benedictis P."/>
            <person name="Joannis T."/>
            <person name="Lombin L.H."/>
            <person name="Cattoli G."/>
        </authorList>
    </citation>
    <scope>NUCLEOTIDE SEQUENCE</scope>
    <source>
        <strain evidence="2">B9</strain>
    </source>
</reference>
<feature type="domain" description="AMP-dependent synthetase/ligase" evidence="1">
    <location>
        <begin position="32"/>
        <end position="101"/>
    </location>
</feature>
<name>A0A1K0JKS5_CUPNE</name>